<evidence type="ECO:0000256" key="4">
    <source>
        <dbReference type="ARBA" id="ARBA00023157"/>
    </source>
</evidence>
<evidence type="ECO:0000256" key="5">
    <source>
        <dbReference type="ARBA" id="ARBA00023284"/>
    </source>
</evidence>
<dbReference type="HOGENOM" id="CLU_042529_11_1_11"/>
<dbReference type="GO" id="GO:0030313">
    <property type="term" value="C:cell envelope"/>
    <property type="evidence" value="ECO:0007669"/>
    <property type="project" value="UniProtKB-SubCell"/>
</dbReference>
<evidence type="ECO:0000256" key="1">
    <source>
        <dbReference type="ARBA" id="ARBA00004196"/>
    </source>
</evidence>
<gene>
    <name evidence="7" type="ordered locus">PNF1_450</name>
</gene>
<dbReference type="Gene3D" id="3.40.30.10">
    <property type="entry name" value="Glutaredoxin"/>
    <property type="match status" value="1"/>
</dbReference>
<keyword evidence="7" id="KW-0614">Plasmid</keyword>
<dbReference type="InterPro" id="IPR013766">
    <property type="entry name" value="Thioredoxin_domain"/>
</dbReference>
<keyword evidence="3" id="KW-0735">Signal-anchor</keyword>
<name>Q5YMM0_NOCFA</name>
<comment type="subcellular location">
    <subcellularLocation>
        <location evidence="1">Cell envelope</location>
    </subcellularLocation>
</comment>
<dbReference type="GO" id="GO:0016209">
    <property type="term" value="F:antioxidant activity"/>
    <property type="evidence" value="ECO:0007669"/>
    <property type="project" value="InterPro"/>
</dbReference>
<dbReference type="PROSITE" id="PS51352">
    <property type="entry name" value="THIOREDOXIN_2"/>
    <property type="match status" value="1"/>
</dbReference>
<dbReference type="InterPro" id="IPR050553">
    <property type="entry name" value="Thioredoxin_ResA/DsbE_sf"/>
</dbReference>
<evidence type="ECO:0000313" key="8">
    <source>
        <dbReference type="Proteomes" id="UP000006820"/>
    </source>
</evidence>
<protein>
    <submittedName>
        <fullName evidence="7">Putative thioredoxin</fullName>
    </submittedName>
</protein>
<feature type="domain" description="Thioredoxin" evidence="6">
    <location>
        <begin position="60"/>
        <end position="218"/>
    </location>
</feature>
<dbReference type="EMBL" id="AP006619">
    <property type="protein sequence ID" value="BAD60571.1"/>
    <property type="molecule type" value="Genomic_DNA"/>
</dbReference>
<dbReference type="CDD" id="cd02966">
    <property type="entry name" value="TlpA_like_family"/>
    <property type="match status" value="1"/>
</dbReference>
<dbReference type="eggNOG" id="COG0526">
    <property type="taxonomic scope" value="Bacteria"/>
</dbReference>
<keyword evidence="2" id="KW-0201">Cytochrome c-type biogenesis</keyword>
<sequence length="220" mass="23747">MTHLRTTKAARHGHRYGRARHRQLRLLAAMALVIAAVTAVISCASGSDSVATGGGTFDFVSPGGQTDIFYDPPESRGKIGVLAGPDLMAEDKTVSVSDYTGQVVVINLWGQWCGPCRAEADDLERAYAATKASGVQFVGINVRDQQRDKAQDFVIDNKVSYPSIYDPPMRTLVALGGSYPTSVIPSTLILDRKQRVAAVFLRALLTSDLQPVIERLAAEQ</sequence>
<dbReference type="SUPFAM" id="SSF52833">
    <property type="entry name" value="Thioredoxin-like"/>
    <property type="match status" value="1"/>
</dbReference>
<evidence type="ECO:0000256" key="3">
    <source>
        <dbReference type="ARBA" id="ARBA00022968"/>
    </source>
</evidence>
<accession>Q5YMM0</accession>
<dbReference type="InterPro" id="IPR017937">
    <property type="entry name" value="Thioredoxin_CS"/>
</dbReference>
<dbReference type="PROSITE" id="PS00194">
    <property type="entry name" value="THIOREDOXIN_1"/>
    <property type="match status" value="1"/>
</dbReference>
<reference evidence="7 8" key="1">
    <citation type="journal article" date="2004" name="Proc. Natl. Acad. Sci. U.S.A.">
        <title>The complete genomic sequence of Nocardia farcinica IFM 10152.</title>
        <authorList>
            <person name="Ishikawa J."/>
            <person name="Yamashita A."/>
            <person name="Mikami Y."/>
            <person name="Hoshino Y."/>
            <person name="Kurita H."/>
            <person name="Hotta K."/>
            <person name="Shiba T."/>
            <person name="Hattori M."/>
        </authorList>
    </citation>
    <scope>NUCLEOTIDE SEQUENCE [LARGE SCALE GENOMIC DNA]</scope>
    <source>
        <strain evidence="7 8">IFM 10152</strain>
        <plasmid evidence="8">Plasmid pNF1</plasmid>
    </source>
</reference>
<keyword evidence="4" id="KW-1015">Disulfide bond</keyword>
<dbReference type="AlphaFoldDB" id="Q5YMM0"/>
<evidence type="ECO:0000313" key="7">
    <source>
        <dbReference type="EMBL" id="BAD60571.1"/>
    </source>
</evidence>
<evidence type="ECO:0000256" key="2">
    <source>
        <dbReference type="ARBA" id="ARBA00022748"/>
    </source>
</evidence>
<dbReference type="Proteomes" id="UP000006820">
    <property type="component" value="Plasmid pNF1"/>
</dbReference>
<dbReference type="Pfam" id="PF00578">
    <property type="entry name" value="AhpC-TSA"/>
    <property type="match status" value="1"/>
</dbReference>
<dbReference type="PANTHER" id="PTHR42852">
    <property type="entry name" value="THIOL:DISULFIDE INTERCHANGE PROTEIN DSBE"/>
    <property type="match status" value="1"/>
</dbReference>
<dbReference type="GO" id="GO:0017004">
    <property type="term" value="P:cytochrome complex assembly"/>
    <property type="evidence" value="ECO:0007669"/>
    <property type="project" value="UniProtKB-KW"/>
</dbReference>
<dbReference type="InterPro" id="IPR000866">
    <property type="entry name" value="AhpC/TSA"/>
</dbReference>
<geneLocation type="plasmid" evidence="7 8">
    <name>pNF1</name>
</geneLocation>
<evidence type="ECO:0000259" key="6">
    <source>
        <dbReference type="PROSITE" id="PS51352"/>
    </source>
</evidence>
<keyword evidence="8" id="KW-1185">Reference proteome</keyword>
<organism evidence="7 8">
    <name type="scientific">Nocardia farcinica (strain IFM 10152)</name>
    <dbReference type="NCBI Taxonomy" id="247156"/>
    <lineage>
        <taxon>Bacteria</taxon>
        <taxon>Bacillati</taxon>
        <taxon>Actinomycetota</taxon>
        <taxon>Actinomycetes</taxon>
        <taxon>Mycobacteriales</taxon>
        <taxon>Nocardiaceae</taxon>
        <taxon>Nocardia</taxon>
    </lineage>
</organism>
<dbReference type="PANTHER" id="PTHR42852:SF6">
    <property type="entry name" value="THIOL:DISULFIDE INTERCHANGE PROTEIN DSBE"/>
    <property type="match status" value="1"/>
</dbReference>
<dbReference type="GO" id="GO:0016491">
    <property type="term" value="F:oxidoreductase activity"/>
    <property type="evidence" value="ECO:0007669"/>
    <property type="project" value="InterPro"/>
</dbReference>
<keyword evidence="5" id="KW-0676">Redox-active center</keyword>
<dbReference type="KEGG" id="nfa:PNF1_450"/>
<dbReference type="InterPro" id="IPR036249">
    <property type="entry name" value="Thioredoxin-like_sf"/>
</dbReference>
<keyword evidence="3" id="KW-0812">Transmembrane</keyword>
<proteinExistence type="predicted"/>